<dbReference type="EMBL" id="MFJE01000065">
    <property type="protein sequence ID" value="OGG12979.1"/>
    <property type="molecule type" value="Genomic_DNA"/>
</dbReference>
<proteinExistence type="inferred from homology"/>
<keyword evidence="6 9" id="KW-1133">Transmembrane helix</keyword>
<evidence type="ECO:0000256" key="7">
    <source>
        <dbReference type="ARBA" id="ARBA00023010"/>
    </source>
</evidence>
<keyword evidence="9" id="KW-1003">Cell membrane</keyword>
<evidence type="ECO:0000256" key="6">
    <source>
        <dbReference type="ARBA" id="ARBA00022989"/>
    </source>
</evidence>
<dbReference type="NCBIfam" id="TIGR00810">
    <property type="entry name" value="secG"/>
    <property type="match status" value="1"/>
</dbReference>
<keyword evidence="5 9" id="KW-0653">Protein transport</keyword>
<dbReference type="GO" id="GO:0009306">
    <property type="term" value="P:protein secretion"/>
    <property type="evidence" value="ECO:0007669"/>
    <property type="project" value="UniProtKB-UniRule"/>
</dbReference>
<protein>
    <recommendedName>
        <fullName evidence="9">Protein-export membrane protein SecG</fullName>
    </recommendedName>
</protein>
<accession>A0A1F5ZKF6</accession>
<comment type="caution">
    <text evidence="10">The sequence shown here is derived from an EMBL/GenBank/DDBJ whole genome shotgun (WGS) entry which is preliminary data.</text>
</comment>
<dbReference type="PRINTS" id="PR01651">
    <property type="entry name" value="SECGEXPORT"/>
</dbReference>
<keyword evidence="7 9" id="KW-0811">Translocation</keyword>
<dbReference type="GO" id="GO:0005886">
    <property type="term" value="C:plasma membrane"/>
    <property type="evidence" value="ECO:0007669"/>
    <property type="project" value="UniProtKB-SubCell"/>
</dbReference>
<dbReference type="GO" id="GO:0015450">
    <property type="term" value="F:protein-transporting ATPase activity"/>
    <property type="evidence" value="ECO:0007669"/>
    <property type="project" value="UniProtKB-UniRule"/>
</dbReference>
<evidence type="ECO:0000256" key="9">
    <source>
        <dbReference type="RuleBase" id="RU365087"/>
    </source>
</evidence>
<gene>
    <name evidence="10" type="ORF">A2773_05820</name>
</gene>
<keyword evidence="4 9" id="KW-0812">Transmembrane</keyword>
<feature type="transmembrane region" description="Helical" evidence="9">
    <location>
        <begin position="50"/>
        <end position="71"/>
    </location>
</feature>
<evidence type="ECO:0000256" key="3">
    <source>
        <dbReference type="ARBA" id="ARBA00022448"/>
    </source>
</evidence>
<evidence type="ECO:0000313" key="11">
    <source>
        <dbReference type="Proteomes" id="UP000177383"/>
    </source>
</evidence>
<comment type="subcellular location">
    <subcellularLocation>
        <location evidence="9">Cell membrane</location>
        <topology evidence="9">Multi-pass membrane protein</topology>
    </subcellularLocation>
    <subcellularLocation>
        <location evidence="1">Membrane</location>
        <topology evidence="1">Multi-pass membrane protein</topology>
    </subcellularLocation>
</comment>
<dbReference type="Proteomes" id="UP000177383">
    <property type="component" value="Unassembled WGS sequence"/>
</dbReference>
<dbReference type="InterPro" id="IPR004692">
    <property type="entry name" value="SecG"/>
</dbReference>
<dbReference type="AlphaFoldDB" id="A0A1F5ZKF6"/>
<keyword evidence="3 9" id="KW-0813">Transport</keyword>
<organism evidence="10 11">
    <name type="scientific">Candidatus Gottesmanbacteria bacterium RIFCSPHIGHO2_01_FULL_39_10</name>
    <dbReference type="NCBI Taxonomy" id="1798375"/>
    <lineage>
        <taxon>Bacteria</taxon>
        <taxon>Candidatus Gottesmaniibacteriota</taxon>
    </lineage>
</organism>
<comment type="caution">
    <text evidence="9">Lacks conserved residue(s) required for the propagation of feature annotation.</text>
</comment>
<sequence length="72" mass="7780">MKQILIILQIVIAISLAAIILLQSKGVGLGHAWGGSGDFYKNRRGVEKLLFNSTVVLAILFLIFSLLAVILS</sequence>
<comment type="function">
    <text evidence="9">Involved in protein export. Participates in an early event of protein translocation.</text>
</comment>
<dbReference type="Pfam" id="PF03840">
    <property type="entry name" value="SecG"/>
    <property type="match status" value="1"/>
</dbReference>
<evidence type="ECO:0000256" key="1">
    <source>
        <dbReference type="ARBA" id="ARBA00004141"/>
    </source>
</evidence>
<comment type="similarity">
    <text evidence="2 9">Belongs to the SecG family.</text>
</comment>
<name>A0A1F5ZKF6_9BACT</name>
<evidence type="ECO:0000313" key="10">
    <source>
        <dbReference type="EMBL" id="OGG12979.1"/>
    </source>
</evidence>
<evidence type="ECO:0000256" key="2">
    <source>
        <dbReference type="ARBA" id="ARBA00008445"/>
    </source>
</evidence>
<keyword evidence="8 9" id="KW-0472">Membrane</keyword>
<evidence type="ECO:0000256" key="5">
    <source>
        <dbReference type="ARBA" id="ARBA00022927"/>
    </source>
</evidence>
<dbReference type="STRING" id="1798375.A2773_05820"/>
<evidence type="ECO:0000256" key="4">
    <source>
        <dbReference type="ARBA" id="ARBA00022692"/>
    </source>
</evidence>
<reference evidence="10 11" key="1">
    <citation type="journal article" date="2016" name="Nat. Commun.">
        <title>Thousands of microbial genomes shed light on interconnected biogeochemical processes in an aquifer system.</title>
        <authorList>
            <person name="Anantharaman K."/>
            <person name="Brown C.T."/>
            <person name="Hug L.A."/>
            <person name="Sharon I."/>
            <person name="Castelle C.J."/>
            <person name="Probst A.J."/>
            <person name="Thomas B.C."/>
            <person name="Singh A."/>
            <person name="Wilkins M.J."/>
            <person name="Karaoz U."/>
            <person name="Brodie E.L."/>
            <person name="Williams K.H."/>
            <person name="Hubbard S.S."/>
            <person name="Banfield J.F."/>
        </authorList>
    </citation>
    <scope>NUCLEOTIDE SEQUENCE [LARGE SCALE GENOMIC DNA]</scope>
</reference>
<evidence type="ECO:0000256" key="8">
    <source>
        <dbReference type="ARBA" id="ARBA00023136"/>
    </source>
</evidence>